<dbReference type="InterPro" id="IPR039422">
    <property type="entry name" value="MarR/SlyA-like"/>
</dbReference>
<dbReference type="GO" id="GO:0003700">
    <property type="term" value="F:DNA-binding transcription factor activity"/>
    <property type="evidence" value="ECO:0007669"/>
    <property type="project" value="InterPro"/>
</dbReference>
<dbReference type="InterPro" id="IPR036388">
    <property type="entry name" value="WH-like_DNA-bd_sf"/>
</dbReference>
<proteinExistence type="predicted"/>
<keyword evidence="3" id="KW-0804">Transcription</keyword>
<dbReference type="PANTHER" id="PTHR33164">
    <property type="entry name" value="TRANSCRIPTIONAL REGULATOR, MARR FAMILY"/>
    <property type="match status" value="1"/>
</dbReference>
<dbReference type="AlphaFoldDB" id="A0A1B2EI12"/>
<dbReference type="SUPFAM" id="SSF46785">
    <property type="entry name" value="Winged helix' DNA-binding domain"/>
    <property type="match status" value="1"/>
</dbReference>
<evidence type="ECO:0000256" key="3">
    <source>
        <dbReference type="ARBA" id="ARBA00023163"/>
    </source>
</evidence>
<dbReference type="PANTHER" id="PTHR33164:SF102">
    <property type="entry name" value="TRANSCRIPTIONAL REGULATORY PROTEIN"/>
    <property type="match status" value="1"/>
</dbReference>
<name>A0A1B2EI12_9HYPH</name>
<dbReference type="PROSITE" id="PS01117">
    <property type="entry name" value="HTH_MARR_1"/>
    <property type="match status" value="1"/>
</dbReference>
<dbReference type="InterPro" id="IPR000835">
    <property type="entry name" value="HTH_MarR-typ"/>
</dbReference>
<evidence type="ECO:0000256" key="1">
    <source>
        <dbReference type="ARBA" id="ARBA00023015"/>
    </source>
</evidence>
<dbReference type="SMART" id="SM00347">
    <property type="entry name" value="HTH_MARR"/>
    <property type="match status" value="1"/>
</dbReference>
<protein>
    <submittedName>
        <fullName evidence="5">Transcriptional regulator</fullName>
    </submittedName>
</protein>
<keyword evidence="2" id="KW-0238">DNA-binding</keyword>
<dbReference type="RefSeq" id="WP_099510608.1">
    <property type="nucleotide sequence ID" value="NZ_CP016616.1"/>
</dbReference>
<sequence>MDTSGVTHIDIVRAIERLHRRSLDLIRADLLQAGVDDLSPSQVMMLFTIGPGELSVRDLIERGYYLGSNASYSLKRLVEADYIIRTASERDRRSARIRLSGKGRQLCDLIRQIDKGYYKLVARNDEEERELESTFRTLKRLEQAWSSALRYREPPSDE</sequence>
<dbReference type="GO" id="GO:0006950">
    <property type="term" value="P:response to stress"/>
    <property type="evidence" value="ECO:0007669"/>
    <property type="project" value="TreeGrafter"/>
</dbReference>
<dbReference type="Gene3D" id="1.10.10.10">
    <property type="entry name" value="Winged helix-like DNA-binding domain superfamily/Winged helix DNA-binding domain"/>
    <property type="match status" value="1"/>
</dbReference>
<evidence type="ECO:0000256" key="2">
    <source>
        <dbReference type="ARBA" id="ARBA00023125"/>
    </source>
</evidence>
<dbReference type="InterPro" id="IPR036390">
    <property type="entry name" value="WH_DNA-bd_sf"/>
</dbReference>
<reference evidence="5" key="1">
    <citation type="submission" date="2016-07" db="EMBL/GenBank/DDBJ databases">
        <title>Microvirga ossetica sp. nov. a new species of rhizobia isolated from root nodules of the legume species Vicia alpestris Steven originated from North Ossetia region in the Caucasus.</title>
        <authorList>
            <person name="Safronova V.I."/>
            <person name="Kuznetsova I.G."/>
            <person name="Sazanova A.L."/>
            <person name="Belimov A."/>
            <person name="Andronov E."/>
            <person name="Osledkin Y.S."/>
            <person name="Onishchuk O.P."/>
            <person name="Kurchak O.N."/>
            <person name="Shaposhnikov A.I."/>
            <person name="Willems A."/>
            <person name="Tikhonovich I.A."/>
        </authorList>
    </citation>
    <scope>NUCLEOTIDE SEQUENCE [LARGE SCALE GENOMIC DNA]</scope>
    <source>
        <strain evidence="5">V5/3M</strain>
    </source>
</reference>
<dbReference type="GO" id="GO:0003677">
    <property type="term" value="F:DNA binding"/>
    <property type="evidence" value="ECO:0007669"/>
    <property type="project" value="UniProtKB-KW"/>
</dbReference>
<dbReference type="Pfam" id="PF12802">
    <property type="entry name" value="MarR_2"/>
    <property type="match status" value="1"/>
</dbReference>
<accession>A0A1B2EI12</accession>
<evidence type="ECO:0000313" key="5">
    <source>
        <dbReference type="EMBL" id="ANY79589.1"/>
    </source>
</evidence>
<organism evidence="5">
    <name type="scientific">Microvirga ossetica</name>
    <dbReference type="NCBI Taxonomy" id="1882682"/>
    <lineage>
        <taxon>Bacteria</taxon>
        <taxon>Pseudomonadati</taxon>
        <taxon>Pseudomonadota</taxon>
        <taxon>Alphaproteobacteria</taxon>
        <taxon>Hyphomicrobiales</taxon>
        <taxon>Methylobacteriaceae</taxon>
        <taxon>Microvirga</taxon>
    </lineage>
</organism>
<dbReference type="InterPro" id="IPR023187">
    <property type="entry name" value="Tscrpt_reg_MarR-type_CS"/>
</dbReference>
<feature type="domain" description="HTH marR-type" evidence="4">
    <location>
        <begin position="8"/>
        <end position="143"/>
    </location>
</feature>
<dbReference type="EMBL" id="CP016616">
    <property type="protein sequence ID" value="ANY79589.1"/>
    <property type="molecule type" value="Genomic_DNA"/>
</dbReference>
<dbReference type="KEGG" id="moc:BB934_16280"/>
<dbReference type="PROSITE" id="PS50995">
    <property type="entry name" value="HTH_MARR_2"/>
    <property type="match status" value="1"/>
</dbReference>
<evidence type="ECO:0000259" key="4">
    <source>
        <dbReference type="PROSITE" id="PS50995"/>
    </source>
</evidence>
<keyword evidence="1" id="KW-0805">Transcription regulation</keyword>
<gene>
    <name evidence="5" type="ORF">BB934_16280</name>
</gene>
<dbReference type="OrthoDB" id="9793286at2"/>